<dbReference type="Pfam" id="PF21534">
    <property type="entry name" value="Rost"/>
    <property type="match status" value="1"/>
</dbReference>
<keyword evidence="3" id="KW-1185">Reference proteome</keyword>
<feature type="transmembrane region" description="Helical" evidence="1">
    <location>
        <begin position="7"/>
        <end position="27"/>
    </location>
</feature>
<proteinExistence type="predicted"/>
<feature type="transmembrane region" description="Helical" evidence="1">
    <location>
        <begin position="106"/>
        <end position="128"/>
    </location>
</feature>
<dbReference type="PANTHER" id="PTHR12242">
    <property type="entry name" value="OS02G0130600 PROTEIN-RELATED"/>
    <property type="match status" value="1"/>
</dbReference>
<dbReference type="EMBL" id="VXIV02000969">
    <property type="protein sequence ID" value="KAF6034925.1"/>
    <property type="molecule type" value="Genomic_DNA"/>
</dbReference>
<keyword evidence="1" id="KW-1133">Transmembrane helix</keyword>
<comment type="caution">
    <text evidence="2">The sequence shown here is derived from an EMBL/GenBank/DDBJ whole genome shotgun (WGS) entry which is preliminary data.</text>
</comment>
<name>A0A7J7K9Q8_BUGNE</name>
<keyword evidence="1" id="KW-0472">Membrane</keyword>
<feature type="transmembrane region" description="Helical" evidence="1">
    <location>
        <begin position="72"/>
        <end position="94"/>
    </location>
</feature>
<gene>
    <name evidence="2" type="ORF">EB796_006765</name>
</gene>
<dbReference type="AlphaFoldDB" id="A0A7J7K9Q8"/>
<dbReference type="OrthoDB" id="419711at2759"/>
<protein>
    <submittedName>
        <fullName evidence="2">Uncharacterized protein</fullName>
    </submittedName>
</protein>
<reference evidence="2" key="1">
    <citation type="submission" date="2020-06" db="EMBL/GenBank/DDBJ databases">
        <title>Draft genome of Bugula neritina, a colonial animal packing powerful symbionts and potential medicines.</title>
        <authorList>
            <person name="Rayko M."/>
        </authorList>
    </citation>
    <scope>NUCLEOTIDE SEQUENCE [LARGE SCALE GENOMIC DNA]</scope>
    <source>
        <strain evidence="2">Kwan_BN1</strain>
    </source>
</reference>
<accession>A0A7J7K9Q8</accession>
<evidence type="ECO:0000313" key="2">
    <source>
        <dbReference type="EMBL" id="KAF6034925.1"/>
    </source>
</evidence>
<dbReference type="PANTHER" id="PTHR12242:SF1">
    <property type="entry name" value="MYND-TYPE DOMAIN-CONTAINING PROTEIN"/>
    <property type="match status" value="1"/>
</dbReference>
<evidence type="ECO:0000313" key="3">
    <source>
        <dbReference type="Proteomes" id="UP000593567"/>
    </source>
</evidence>
<dbReference type="GO" id="GO:0016020">
    <property type="term" value="C:membrane"/>
    <property type="evidence" value="ECO:0007669"/>
    <property type="project" value="TreeGrafter"/>
</dbReference>
<evidence type="ECO:0000256" key="1">
    <source>
        <dbReference type="SAM" id="Phobius"/>
    </source>
</evidence>
<feature type="transmembrane region" description="Helical" evidence="1">
    <location>
        <begin position="33"/>
        <end position="51"/>
    </location>
</feature>
<organism evidence="2 3">
    <name type="scientific">Bugula neritina</name>
    <name type="common">Brown bryozoan</name>
    <name type="synonym">Sertularia neritina</name>
    <dbReference type="NCBI Taxonomy" id="10212"/>
    <lineage>
        <taxon>Eukaryota</taxon>
        <taxon>Metazoa</taxon>
        <taxon>Spiralia</taxon>
        <taxon>Lophotrochozoa</taxon>
        <taxon>Bryozoa</taxon>
        <taxon>Gymnolaemata</taxon>
        <taxon>Cheilostomatida</taxon>
        <taxon>Flustrina</taxon>
        <taxon>Buguloidea</taxon>
        <taxon>Bugulidae</taxon>
        <taxon>Bugula</taxon>
    </lineage>
</organism>
<keyword evidence="1" id="KW-0812">Transmembrane</keyword>
<sequence>MKVQWTLYNIALPTSVMVTLAYWMLLYKPGESVLSFGNISTHAANVVLMLIEEYCSRMPTRILHLYQPITYCVIYGIFNISVWGVSQLVIYSIFDWTSSPGFAAGLLIAMLVGYGIVQFFLFVIYFLLHKYFESVTPVLNRDIPLQ</sequence>
<dbReference type="InterPro" id="IPR049352">
    <property type="entry name" value="Rost"/>
</dbReference>
<dbReference type="Proteomes" id="UP000593567">
    <property type="component" value="Unassembled WGS sequence"/>
</dbReference>